<dbReference type="RefSeq" id="WP_123864531.1">
    <property type="nucleotide sequence ID" value="NZ_QXZY01000001.1"/>
</dbReference>
<feature type="compositionally biased region" description="Basic and acidic residues" evidence="1">
    <location>
        <begin position="244"/>
        <end position="263"/>
    </location>
</feature>
<comment type="caution">
    <text evidence="3">The sequence shown here is derived from an EMBL/GenBank/DDBJ whole genome shotgun (WGS) entry which is preliminary data.</text>
</comment>
<evidence type="ECO:0000313" key="3">
    <source>
        <dbReference type="EMBL" id="RPD43259.1"/>
    </source>
</evidence>
<gene>
    <name evidence="3" type="ORF">EG028_02890</name>
</gene>
<keyword evidence="2" id="KW-1133">Transmembrane helix</keyword>
<keyword evidence="4" id="KW-1185">Reference proteome</keyword>
<keyword evidence="2" id="KW-0472">Membrane</keyword>
<reference evidence="4" key="1">
    <citation type="submission" date="2018-11" db="EMBL/GenBank/DDBJ databases">
        <title>Chitinophaga lutea sp.nov., isolate from arsenic contaminated soil.</title>
        <authorList>
            <person name="Zong Y."/>
        </authorList>
    </citation>
    <scope>NUCLEOTIDE SEQUENCE [LARGE SCALE GENOMIC DNA]</scope>
    <source>
        <strain evidence="4">YLT18</strain>
    </source>
</reference>
<protein>
    <submittedName>
        <fullName evidence="3">Uncharacterized protein</fullName>
    </submittedName>
</protein>
<name>A0A3N4MUM5_9BACT</name>
<dbReference type="Gene3D" id="1.25.40.10">
    <property type="entry name" value="Tetratricopeptide repeat domain"/>
    <property type="match status" value="1"/>
</dbReference>
<evidence type="ECO:0000256" key="1">
    <source>
        <dbReference type="SAM" id="MobiDB-lite"/>
    </source>
</evidence>
<feature type="region of interest" description="Disordered" evidence="1">
    <location>
        <begin position="211"/>
        <end position="303"/>
    </location>
</feature>
<sequence length="383" mass="42692">MNNHSPRQERVLKIFTPVRCINRDQLLRYHRGNMTPVEKHLVEQHIVDCDLCHDALHAMSNHHLHEQYSHLTQELSQFIHREFTPPPQPAKKQLQRQVKQHKTTESLLSYFWAIMFVAIGGGSIFLLQQHLKNRPALATLPSRTTDALIIPAAAKEPTATIDPNYQSVSSGTGKPSVIHTQYNASARDSINKTNTASVTAGITPPAALAKKDTTSLKKKPLKDSAAKLPATDTNTRMALNAPPPKDDPKKQELKDPKDQKFEAQDGENVPAKEPEKTSGGTANNTNTPTNKSKTEEPKSPASGDESLFRAAMQYQQQGDLNEAANQFKKLSGNDKYSERAKYQLAMIYKTKGQNGKARRLFKEIIKMEGNMKSMAQAELNTIN</sequence>
<feature type="transmembrane region" description="Helical" evidence="2">
    <location>
        <begin position="107"/>
        <end position="127"/>
    </location>
</feature>
<organism evidence="3 4">
    <name type="scientific">Chitinophaga barathri</name>
    <dbReference type="NCBI Taxonomy" id="1647451"/>
    <lineage>
        <taxon>Bacteria</taxon>
        <taxon>Pseudomonadati</taxon>
        <taxon>Bacteroidota</taxon>
        <taxon>Chitinophagia</taxon>
        <taxon>Chitinophagales</taxon>
        <taxon>Chitinophagaceae</taxon>
        <taxon>Chitinophaga</taxon>
    </lineage>
</organism>
<dbReference type="EMBL" id="RMBX01000001">
    <property type="protein sequence ID" value="RPD43259.1"/>
    <property type="molecule type" value="Genomic_DNA"/>
</dbReference>
<dbReference type="Proteomes" id="UP000279089">
    <property type="component" value="Unassembled WGS sequence"/>
</dbReference>
<feature type="compositionally biased region" description="Basic and acidic residues" evidence="1">
    <location>
        <begin position="211"/>
        <end position="225"/>
    </location>
</feature>
<dbReference type="SUPFAM" id="SSF48452">
    <property type="entry name" value="TPR-like"/>
    <property type="match status" value="1"/>
</dbReference>
<dbReference type="AlphaFoldDB" id="A0A3N4MUM5"/>
<evidence type="ECO:0000256" key="2">
    <source>
        <dbReference type="SAM" id="Phobius"/>
    </source>
</evidence>
<accession>A0A3N4MUM5</accession>
<proteinExistence type="predicted"/>
<feature type="compositionally biased region" description="Low complexity" evidence="1">
    <location>
        <begin position="277"/>
        <end position="291"/>
    </location>
</feature>
<evidence type="ECO:0000313" key="4">
    <source>
        <dbReference type="Proteomes" id="UP000279089"/>
    </source>
</evidence>
<dbReference type="InterPro" id="IPR011990">
    <property type="entry name" value="TPR-like_helical_dom_sf"/>
</dbReference>
<keyword evidence="2" id="KW-0812">Transmembrane</keyword>